<evidence type="ECO:0000313" key="8">
    <source>
        <dbReference type="EMBL" id="TEU30021.1"/>
    </source>
</evidence>
<dbReference type="PANTHER" id="PTHR33284">
    <property type="entry name" value="RIBOSOMAL PROTEIN L25/GLN-TRNA SYNTHETASE, ANTI-CODON-BINDING DOMAIN-CONTAINING PROTEIN"/>
    <property type="match status" value="1"/>
</dbReference>
<evidence type="ECO:0000256" key="5">
    <source>
        <dbReference type="HAMAP-Rule" id="MF_01334"/>
    </source>
</evidence>
<dbReference type="PANTHER" id="PTHR33284:SF1">
    <property type="entry name" value="RIBOSOMAL PROTEIN L25_GLN-TRNA SYNTHETASE, ANTI-CODON-BINDING DOMAIN-CONTAINING PROTEIN"/>
    <property type="match status" value="1"/>
</dbReference>
<evidence type="ECO:0000256" key="1">
    <source>
        <dbReference type="ARBA" id="ARBA00022730"/>
    </source>
</evidence>
<feature type="domain" description="Large ribosomal subunit protein bL25 L25" evidence="6">
    <location>
        <begin position="6"/>
        <end position="93"/>
    </location>
</feature>
<gene>
    <name evidence="5" type="primary">rplY</name>
    <name evidence="5" type="synonym">ctc</name>
    <name evidence="8" type="ORF">E2B99_03760</name>
</gene>
<dbReference type="GO" id="GO:0003735">
    <property type="term" value="F:structural constituent of ribosome"/>
    <property type="evidence" value="ECO:0007669"/>
    <property type="project" value="InterPro"/>
</dbReference>
<dbReference type="InterPro" id="IPR020930">
    <property type="entry name" value="Ribosomal_uL5_bac-type"/>
</dbReference>
<comment type="function">
    <text evidence="5">This is one of the proteins that binds to the 5S RNA in the ribosome where it forms part of the central protuberance.</text>
</comment>
<dbReference type="AlphaFoldDB" id="A0A4Y7XEJ4"/>
<dbReference type="Pfam" id="PF14693">
    <property type="entry name" value="Ribosomal_TL5_C"/>
    <property type="match status" value="1"/>
</dbReference>
<dbReference type="SUPFAM" id="SSF50715">
    <property type="entry name" value="Ribosomal protein L25-like"/>
    <property type="match status" value="1"/>
</dbReference>
<dbReference type="InterPro" id="IPR020057">
    <property type="entry name" value="Ribosomal_bL25_b-dom"/>
</dbReference>
<dbReference type="InterPro" id="IPR020056">
    <property type="entry name" value="Rbsml_bL25/Gln-tRNA_synth_N"/>
</dbReference>
<comment type="similarity">
    <text evidence="5">Belongs to the bacterial ribosomal protein bL25 family. CTC subfamily.</text>
</comment>
<evidence type="ECO:0000313" key="9">
    <source>
        <dbReference type="Proteomes" id="UP000297834"/>
    </source>
</evidence>
<evidence type="ECO:0000259" key="6">
    <source>
        <dbReference type="Pfam" id="PF01386"/>
    </source>
</evidence>
<feature type="domain" description="Large ribosomal subunit protein bL25 beta" evidence="7">
    <location>
        <begin position="102"/>
        <end position="191"/>
    </location>
</feature>
<dbReference type="EMBL" id="SNTY01000013">
    <property type="protein sequence ID" value="TEU30021.1"/>
    <property type="molecule type" value="Genomic_DNA"/>
</dbReference>
<keyword evidence="1 5" id="KW-0699">rRNA-binding</keyword>
<evidence type="ECO:0000256" key="2">
    <source>
        <dbReference type="ARBA" id="ARBA00022884"/>
    </source>
</evidence>
<dbReference type="InterPro" id="IPR011035">
    <property type="entry name" value="Ribosomal_bL25/Gln-tRNA_synth"/>
</dbReference>
<dbReference type="InterPro" id="IPR001021">
    <property type="entry name" value="Ribosomal_bL25_long"/>
</dbReference>
<keyword evidence="3 5" id="KW-0689">Ribosomal protein</keyword>
<dbReference type="GO" id="GO:0006412">
    <property type="term" value="P:translation"/>
    <property type="evidence" value="ECO:0007669"/>
    <property type="project" value="UniProtKB-UniRule"/>
</dbReference>
<dbReference type="NCBIfam" id="TIGR00731">
    <property type="entry name" value="bL25_bact_ctc"/>
    <property type="match status" value="1"/>
</dbReference>
<dbReference type="NCBIfam" id="NF004612">
    <property type="entry name" value="PRK05943.1"/>
    <property type="match status" value="1"/>
</dbReference>
<dbReference type="HAMAP" id="MF_01336">
    <property type="entry name" value="Ribosomal_bL25"/>
    <property type="match status" value="1"/>
</dbReference>
<dbReference type="InterPro" id="IPR029751">
    <property type="entry name" value="Ribosomal_L25_dom"/>
</dbReference>
<dbReference type="Gene3D" id="2.40.240.10">
    <property type="entry name" value="Ribosomal Protein L25, Chain P"/>
    <property type="match status" value="1"/>
</dbReference>
<comment type="caution">
    <text evidence="8">The sequence shown here is derived from an EMBL/GenBank/DDBJ whole genome shotgun (WGS) entry which is preliminary data.</text>
</comment>
<dbReference type="InterPro" id="IPR020055">
    <property type="entry name" value="Ribosomal_bL25_short"/>
</dbReference>
<dbReference type="NCBIfam" id="NF004130">
    <property type="entry name" value="PRK05618.1-5"/>
    <property type="match status" value="1"/>
</dbReference>
<accession>A0A4Y7XEJ4</accession>
<dbReference type="OrthoDB" id="9806411at2"/>
<dbReference type="CDD" id="cd00495">
    <property type="entry name" value="Ribosomal_L25_TL5_CTC"/>
    <property type="match status" value="1"/>
</dbReference>
<keyword evidence="9" id="KW-1185">Reference proteome</keyword>
<organism evidence="8 9">
    <name type="scientific">Alkanindiges illinoisensis</name>
    <dbReference type="NCBI Taxonomy" id="197183"/>
    <lineage>
        <taxon>Bacteria</taxon>
        <taxon>Pseudomonadati</taxon>
        <taxon>Pseudomonadota</taxon>
        <taxon>Gammaproteobacteria</taxon>
        <taxon>Moraxellales</taxon>
        <taxon>Moraxellaceae</taxon>
        <taxon>Alkanindiges</taxon>
    </lineage>
</organism>
<sequence>MTDFNLNAVARDQQGKGASRRLRHANLVPAVIYGGEQAPQSISIAFKDLVKVLESEAFYSHIVNLSVDGQVQPVVLKALQRHPAKNFPMHADFLRVDATHTINVRVPLHFINQETSVGVKQQGGIVSIIANDVEIITLPGNLPEFIEVDLAQVEVGTVVHLSDIKLPEGVKIAALEQGASHDNAIANIHAPAGGSQDSAE</sequence>
<dbReference type="GO" id="GO:0008097">
    <property type="term" value="F:5S rRNA binding"/>
    <property type="evidence" value="ECO:0007669"/>
    <property type="project" value="InterPro"/>
</dbReference>
<proteinExistence type="inferred from homology"/>
<keyword evidence="4 5" id="KW-0687">Ribonucleoprotein</keyword>
<reference evidence="8 9" key="1">
    <citation type="submission" date="2019-03" db="EMBL/GenBank/DDBJ databases">
        <title>Alkanindiges illinoisensis: a potential pathogenic isolated from ascites of a gastric cancer patient with abdominal metastasis.</title>
        <authorList>
            <person name="Hu X."/>
            <person name="Yang B."/>
            <person name="Yan X."/>
            <person name="Lin L."/>
            <person name="Zhao H."/>
            <person name="Zhou F."/>
            <person name="Su B."/>
            <person name="Chen J."/>
            <person name="Rui Y."/>
            <person name="Wang Q."/>
            <person name="Zheng L."/>
        </authorList>
    </citation>
    <scope>NUCLEOTIDE SEQUENCE [LARGE SCALE GENOMIC DNA]</scope>
    <source>
        <strain evidence="8 9">NFYY 23406</strain>
    </source>
</reference>
<evidence type="ECO:0000256" key="4">
    <source>
        <dbReference type="ARBA" id="ARBA00023274"/>
    </source>
</evidence>
<dbReference type="STRING" id="1120977.GCA_000619845_00046"/>
<dbReference type="NCBIfam" id="NF004128">
    <property type="entry name" value="PRK05618.1-2"/>
    <property type="match status" value="1"/>
</dbReference>
<evidence type="ECO:0000259" key="7">
    <source>
        <dbReference type="Pfam" id="PF14693"/>
    </source>
</evidence>
<comment type="subunit">
    <text evidence="5">Part of the 50S ribosomal subunit; part of the 5S rRNA/L5/L18/L25 subcomplex. Contacts the 5S rRNA. Binds to the 5S rRNA independently of L5 and L18.</text>
</comment>
<dbReference type="Pfam" id="PF01386">
    <property type="entry name" value="Ribosomal_L25p"/>
    <property type="match status" value="1"/>
</dbReference>
<dbReference type="Gene3D" id="2.170.120.20">
    <property type="entry name" value="Ribosomal protein L25, beta domain"/>
    <property type="match status" value="1"/>
</dbReference>
<dbReference type="RefSeq" id="WP_134243645.1">
    <property type="nucleotide sequence ID" value="NZ_SNTY01000013.1"/>
</dbReference>
<dbReference type="InterPro" id="IPR037121">
    <property type="entry name" value="Ribosomal_bL25_C"/>
</dbReference>
<evidence type="ECO:0000256" key="3">
    <source>
        <dbReference type="ARBA" id="ARBA00022980"/>
    </source>
</evidence>
<protein>
    <recommendedName>
        <fullName evidence="5">Large ribosomal subunit protein bL25</fullName>
    </recommendedName>
    <alternativeName>
        <fullName evidence="5">General stress protein CTC</fullName>
    </alternativeName>
</protein>
<name>A0A4Y7XEJ4_9GAMM</name>
<dbReference type="Proteomes" id="UP000297834">
    <property type="component" value="Unassembled WGS sequence"/>
</dbReference>
<dbReference type="HAMAP" id="MF_01334">
    <property type="entry name" value="Ribosomal_bL25_CTC"/>
    <property type="match status" value="1"/>
</dbReference>
<keyword evidence="2 5" id="KW-0694">RNA-binding</keyword>
<dbReference type="GO" id="GO:0022625">
    <property type="term" value="C:cytosolic large ribosomal subunit"/>
    <property type="evidence" value="ECO:0007669"/>
    <property type="project" value="TreeGrafter"/>
</dbReference>